<feature type="region of interest" description="Disordered" evidence="1">
    <location>
        <begin position="82"/>
        <end position="111"/>
    </location>
</feature>
<name>A0A8H8A273_9FUNG</name>
<accession>A0A8H8A273</accession>
<dbReference type="AlphaFoldDB" id="A0A8H8A273"/>
<dbReference type="Proteomes" id="UP000673691">
    <property type="component" value="Unassembled WGS sequence"/>
</dbReference>
<sequence length="143" mass="15056">MGKLRKVVPSSQSELQAAFLSDFVSPQNGLGQFSQQVALSFSGDPQAYGASGTPPTPDVPPQSDIGEYRVDWDAEDTQVKPVPAQMGSTSGTPAGPATTAGPATPVLPKMPAKGKLPAGVFHRRRNQRVRVVGCVRDHFSIVS</sequence>
<evidence type="ECO:0000313" key="3">
    <source>
        <dbReference type="Proteomes" id="UP000673691"/>
    </source>
</evidence>
<feature type="compositionally biased region" description="Low complexity" evidence="1">
    <location>
        <begin position="87"/>
        <end position="104"/>
    </location>
</feature>
<gene>
    <name evidence="2" type="ORF">BJ554DRAFT_6251</name>
</gene>
<evidence type="ECO:0000313" key="2">
    <source>
        <dbReference type="EMBL" id="KAG5463591.1"/>
    </source>
</evidence>
<reference evidence="2 3" key="1">
    <citation type="journal article" name="Sci. Rep.">
        <title>Genome-scale phylogenetic analyses confirm Olpidium as the closest living zoosporic fungus to the non-flagellated, terrestrial fungi.</title>
        <authorList>
            <person name="Chang Y."/>
            <person name="Rochon D."/>
            <person name="Sekimoto S."/>
            <person name="Wang Y."/>
            <person name="Chovatia M."/>
            <person name="Sandor L."/>
            <person name="Salamov A."/>
            <person name="Grigoriev I.V."/>
            <person name="Stajich J.E."/>
            <person name="Spatafora J.W."/>
        </authorList>
    </citation>
    <scope>NUCLEOTIDE SEQUENCE [LARGE SCALE GENOMIC DNA]</scope>
    <source>
        <strain evidence="2">S191</strain>
    </source>
</reference>
<dbReference type="EMBL" id="JAEFCI010000376">
    <property type="protein sequence ID" value="KAG5463591.1"/>
    <property type="molecule type" value="Genomic_DNA"/>
</dbReference>
<proteinExistence type="predicted"/>
<keyword evidence="3" id="KW-1185">Reference proteome</keyword>
<comment type="caution">
    <text evidence="2">The sequence shown here is derived from an EMBL/GenBank/DDBJ whole genome shotgun (WGS) entry which is preliminary data.</text>
</comment>
<organism evidence="2 3">
    <name type="scientific">Olpidium bornovanus</name>
    <dbReference type="NCBI Taxonomy" id="278681"/>
    <lineage>
        <taxon>Eukaryota</taxon>
        <taxon>Fungi</taxon>
        <taxon>Fungi incertae sedis</taxon>
        <taxon>Olpidiomycota</taxon>
        <taxon>Olpidiomycotina</taxon>
        <taxon>Olpidiomycetes</taxon>
        <taxon>Olpidiales</taxon>
        <taxon>Olpidiaceae</taxon>
        <taxon>Olpidium</taxon>
    </lineage>
</organism>
<feature type="region of interest" description="Disordered" evidence="1">
    <location>
        <begin position="43"/>
        <end position="66"/>
    </location>
</feature>
<protein>
    <submittedName>
        <fullName evidence="2">Uncharacterized protein</fullName>
    </submittedName>
</protein>
<evidence type="ECO:0000256" key="1">
    <source>
        <dbReference type="SAM" id="MobiDB-lite"/>
    </source>
</evidence>